<sequence length="22" mass="2195">MLSTRFAEAAAEEGAEVGGALD</sequence>
<accession>A0A0A9GK00</accession>
<feature type="region of interest" description="Disordered" evidence="1">
    <location>
        <begin position="1"/>
        <end position="22"/>
    </location>
</feature>
<proteinExistence type="predicted"/>
<reference evidence="2" key="1">
    <citation type="submission" date="2014-09" db="EMBL/GenBank/DDBJ databases">
        <authorList>
            <person name="Magalhaes I.L.F."/>
            <person name="Oliveira U."/>
            <person name="Santos F.R."/>
            <person name="Vidigal T.H.D.A."/>
            <person name="Brescovit A.D."/>
            <person name="Santos A.J."/>
        </authorList>
    </citation>
    <scope>NUCLEOTIDE SEQUENCE</scope>
    <source>
        <tissue evidence="2">Shoot tissue taken approximately 20 cm above the soil surface</tissue>
    </source>
</reference>
<name>A0A0A9GK00_ARUDO</name>
<organism evidence="2">
    <name type="scientific">Arundo donax</name>
    <name type="common">Giant reed</name>
    <name type="synonym">Donax arundinaceus</name>
    <dbReference type="NCBI Taxonomy" id="35708"/>
    <lineage>
        <taxon>Eukaryota</taxon>
        <taxon>Viridiplantae</taxon>
        <taxon>Streptophyta</taxon>
        <taxon>Embryophyta</taxon>
        <taxon>Tracheophyta</taxon>
        <taxon>Spermatophyta</taxon>
        <taxon>Magnoliopsida</taxon>
        <taxon>Liliopsida</taxon>
        <taxon>Poales</taxon>
        <taxon>Poaceae</taxon>
        <taxon>PACMAD clade</taxon>
        <taxon>Arundinoideae</taxon>
        <taxon>Arundineae</taxon>
        <taxon>Arundo</taxon>
    </lineage>
</organism>
<reference evidence="2" key="2">
    <citation type="journal article" date="2015" name="Data Brief">
        <title>Shoot transcriptome of the giant reed, Arundo donax.</title>
        <authorList>
            <person name="Barrero R.A."/>
            <person name="Guerrero F.D."/>
            <person name="Moolhuijzen P."/>
            <person name="Goolsby J.A."/>
            <person name="Tidwell J."/>
            <person name="Bellgard S.E."/>
            <person name="Bellgard M.I."/>
        </authorList>
    </citation>
    <scope>NUCLEOTIDE SEQUENCE</scope>
    <source>
        <tissue evidence="2">Shoot tissue taken approximately 20 cm above the soil surface</tissue>
    </source>
</reference>
<evidence type="ECO:0000256" key="1">
    <source>
        <dbReference type="SAM" id="MobiDB-lite"/>
    </source>
</evidence>
<dbReference type="AlphaFoldDB" id="A0A0A9GK00"/>
<dbReference type="EMBL" id="GBRH01172446">
    <property type="protein sequence ID" value="JAE25450.1"/>
    <property type="molecule type" value="Transcribed_RNA"/>
</dbReference>
<protein>
    <submittedName>
        <fullName evidence="2">Uncharacterized protein</fullName>
    </submittedName>
</protein>
<evidence type="ECO:0000313" key="2">
    <source>
        <dbReference type="EMBL" id="JAE25450.1"/>
    </source>
</evidence>